<proteinExistence type="inferred from homology"/>
<dbReference type="PANTHER" id="PTHR11926">
    <property type="entry name" value="GLUCOSYL/GLUCURONOSYL TRANSFERASES"/>
    <property type="match status" value="1"/>
</dbReference>
<dbReference type="EMBL" id="BTGU01000013">
    <property type="protein sequence ID" value="GMN41683.1"/>
    <property type="molecule type" value="Genomic_DNA"/>
</dbReference>
<dbReference type="FunFam" id="3.40.50.2000:FF:000019">
    <property type="entry name" value="Glycosyltransferase"/>
    <property type="match status" value="1"/>
</dbReference>
<organism evidence="7 8">
    <name type="scientific">Ficus carica</name>
    <name type="common">Common fig</name>
    <dbReference type="NCBI Taxonomy" id="3494"/>
    <lineage>
        <taxon>Eukaryota</taxon>
        <taxon>Viridiplantae</taxon>
        <taxon>Streptophyta</taxon>
        <taxon>Embryophyta</taxon>
        <taxon>Tracheophyta</taxon>
        <taxon>Spermatophyta</taxon>
        <taxon>Magnoliopsida</taxon>
        <taxon>eudicotyledons</taxon>
        <taxon>Gunneridae</taxon>
        <taxon>Pentapetalae</taxon>
        <taxon>rosids</taxon>
        <taxon>fabids</taxon>
        <taxon>Rosales</taxon>
        <taxon>Moraceae</taxon>
        <taxon>Ficeae</taxon>
        <taxon>Ficus</taxon>
    </lineage>
</organism>
<dbReference type="GO" id="GO:0080044">
    <property type="term" value="F:quercetin 7-O-glucosyltransferase activity"/>
    <property type="evidence" value="ECO:0007669"/>
    <property type="project" value="TreeGrafter"/>
</dbReference>
<evidence type="ECO:0000256" key="4">
    <source>
        <dbReference type="RuleBase" id="RU003718"/>
    </source>
</evidence>
<accession>A0AA88A9F8</accession>
<dbReference type="GO" id="GO:0080043">
    <property type="term" value="F:quercetin 3-O-glucosyltransferase activity"/>
    <property type="evidence" value="ECO:0007669"/>
    <property type="project" value="TreeGrafter"/>
</dbReference>
<protein>
    <recommendedName>
        <fullName evidence="5">Glycosyltransferase</fullName>
        <ecNumber evidence="5">2.4.1.-</ecNumber>
    </recommendedName>
</protein>
<dbReference type="PANTHER" id="PTHR11926:SF727">
    <property type="entry name" value="UDP-GLYCOSYLTRANSFERASE 74B1"/>
    <property type="match status" value="1"/>
</dbReference>
<comment type="caution">
    <text evidence="7">The sequence shown here is derived from an EMBL/GenBank/DDBJ whole genome shotgun (WGS) entry which is preliminary data.</text>
</comment>
<name>A0AA88A9F8_FICCA</name>
<gene>
    <name evidence="7" type="ORF">TIFTF001_010908</name>
</gene>
<comment type="similarity">
    <text evidence="1 4">Belongs to the UDP-glycosyltransferase family.</text>
</comment>
<dbReference type="InterPro" id="IPR002213">
    <property type="entry name" value="UDP_glucos_trans"/>
</dbReference>
<dbReference type="AlphaFoldDB" id="A0AA88A9F8"/>
<dbReference type="Pfam" id="PF00201">
    <property type="entry name" value="UDPGT"/>
    <property type="match status" value="1"/>
</dbReference>
<dbReference type="Gene3D" id="3.40.50.2000">
    <property type="entry name" value="Glycogen Phosphorylase B"/>
    <property type="match status" value="2"/>
</dbReference>
<dbReference type="FunFam" id="3.40.50.2000:FF:000057">
    <property type="entry name" value="Glycosyltransferase"/>
    <property type="match status" value="1"/>
</dbReference>
<sequence>MEQNKYYKGHIVVVPYPSQGHINPLLQFAKRLASKGVKATIATTRYTVESICAANVGLEPISDGFDEGGFAEAKSEEVFFKSFKANGSSTLSQVILKFRNTDSPVNCIVYDSFLPWALDAAREHGIYGAAFFTNSATVSSIFCRIHNGTLSLPLEEENMPLSSIAGVPPLNFRDLPSFLRLPESYPVYLAMKLSQFSNLEKADWVFANTFEELEPGVAEGVSKHWPAKLIGPMVPSAFLDGRIEGDKGYGASLWKPLSEECIKWLETKVPKSVVYVSFGSMVSLTEKQMGEIAWGLKESGKYFLWVVKEHERHRLPNGFIESVKEKGLIVPWCNQLEMLAHEAIGCFVTHCGWNSTLEGLSLGVPMVGIPQWADQLPDAKFIGEIWEVGVRPQEDEKWVVRREELIACLKEVMEGKRSQKIKKNCILWRERAKEAIGEGGSSDKRIDEFVWFLRSEKRKNEEAKKFMNGNGVH</sequence>
<evidence type="ECO:0000313" key="7">
    <source>
        <dbReference type="EMBL" id="GMN41683.1"/>
    </source>
</evidence>
<evidence type="ECO:0000313" key="8">
    <source>
        <dbReference type="Proteomes" id="UP001187192"/>
    </source>
</evidence>
<evidence type="ECO:0000259" key="6">
    <source>
        <dbReference type="Pfam" id="PF26168"/>
    </source>
</evidence>
<dbReference type="PROSITE" id="PS00375">
    <property type="entry name" value="UDPGT"/>
    <property type="match status" value="1"/>
</dbReference>
<evidence type="ECO:0000256" key="3">
    <source>
        <dbReference type="ARBA" id="ARBA00022679"/>
    </source>
</evidence>
<keyword evidence="3 4" id="KW-0808">Transferase</keyword>
<dbReference type="CDD" id="cd03784">
    <property type="entry name" value="GT1_Gtf-like"/>
    <property type="match status" value="1"/>
</dbReference>
<dbReference type="GO" id="GO:0032787">
    <property type="term" value="P:monocarboxylic acid metabolic process"/>
    <property type="evidence" value="ECO:0007669"/>
    <property type="project" value="UniProtKB-ARBA"/>
</dbReference>
<dbReference type="EC" id="2.4.1.-" evidence="5"/>
<reference evidence="7" key="1">
    <citation type="submission" date="2023-07" db="EMBL/GenBank/DDBJ databases">
        <title>draft genome sequence of fig (Ficus carica).</title>
        <authorList>
            <person name="Takahashi T."/>
            <person name="Nishimura K."/>
        </authorList>
    </citation>
    <scope>NUCLEOTIDE SEQUENCE</scope>
</reference>
<evidence type="ECO:0000256" key="5">
    <source>
        <dbReference type="RuleBase" id="RU362057"/>
    </source>
</evidence>
<dbReference type="InterPro" id="IPR058980">
    <property type="entry name" value="Glyco_transf_N"/>
</dbReference>
<dbReference type="InterPro" id="IPR035595">
    <property type="entry name" value="UDP_glycos_trans_CS"/>
</dbReference>
<keyword evidence="2 4" id="KW-0328">Glycosyltransferase</keyword>
<evidence type="ECO:0000256" key="1">
    <source>
        <dbReference type="ARBA" id="ARBA00009995"/>
    </source>
</evidence>
<feature type="domain" description="Glycosyltransferase N-terminal" evidence="6">
    <location>
        <begin position="11"/>
        <end position="46"/>
    </location>
</feature>
<dbReference type="Proteomes" id="UP001187192">
    <property type="component" value="Unassembled WGS sequence"/>
</dbReference>
<keyword evidence="8" id="KW-1185">Reference proteome</keyword>
<evidence type="ECO:0000256" key="2">
    <source>
        <dbReference type="ARBA" id="ARBA00022676"/>
    </source>
</evidence>
<dbReference type="SUPFAM" id="SSF53756">
    <property type="entry name" value="UDP-Glycosyltransferase/glycogen phosphorylase"/>
    <property type="match status" value="1"/>
</dbReference>
<dbReference type="Pfam" id="PF26168">
    <property type="entry name" value="Glyco_transf_N"/>
    <property type="match status" value="1"/>
</dbReference>